<dbReference type="HAMAP" id="MF_01027">
    <property type="entry name" value="LeuC_type2"/>
    <property type="match status" value="1"/>
</dbReference>
<dbReference type="RefSeq" id="WP_121065118.1">
    <property type="nucleotide sequence ID" value="NZ_RBIQ01000007.1"/>
</dbReference>
<comment type="pathway">
    <text evidence="8">Amino-acid biosynthesis; L-leucine biosynthesis; L-leucine from 3-methyl-2-oxobutanoate: step 2/4.</text>
</comment>
<dbReference type="AlphaFoldDB" id="A0A495EFB7"/>
<keyword evidence="4 8" id="KW-0408">Iron</keyword>
<evidence type="ECO:0000259" key="9">
    <source>
        <dbReference type="Pfam" id="PF00330"/>
    </source>
</evidence>
<comment type="cofactor">
    <cofactor evidence="8">
        <name>[4Fe-4S] cluster</name>
        <dbReference type="ChEBI" id="CHEBI:49883"/>
    </cofactor>
    <text evidence="8">Binds 1 [4Fe-4S] cluster per subunit.</text>
</comment>
<keyword evidence="1 8" id="KW-0432">Leucine biosynthesis</keyword>
<dbReference type="Proteomes" id="UP000269412">
    <property type="component" value="Unassembled WGS sequence"/>
</dbReference>
<dbReference type="SUPFAM" id="SSF53732">
    <property type="entry name" value="Aconitase iron-sulfur domain"/>
    <property type="match status" value="1"/>
</dbReference>
<evidence type="ECO:0000256" key="7">
    <source>
        <dbReference type="ARBA" id="ARBA00023304"/>
    </source>
</evidence>
<proteinExistence type="inferred from homology"/>
<keyword evidence="8" id="KW-0028">Amino-acid biosynthesis</keyword>
<evidence type="ECO:0000256" key="5">
    <source>
        <dbReference type="ARBA" id="ARBA00023014"/>
    </source>
</evidence>
<dbReference type="InterPro" id="IPR050067">
    <property type="entry name" value="IPM_dehydratase_rel_enz"/>
</dbReference>
<sequence>MGMTITEKIMARNSGRDHVVPGELVWTDVHTVMTMDYLGKTCFDKFRSLGKTEVFNKDRVICVSDHLVPPPNQKFATMLNEWREVVKQHDITNFYDLGRQGIAHQIMVEQGHVLPGTISIGTDSHANTYGAVGAVGNAIGVTDAAVAMATGKAWFRIPKTVKFHVTGKWQPWVMAKDLSLHIMGMMNWNGHLLYKSIEFTGPAIESLSMAGRMTLCNMTVDLGAKNGIIAPDAITQRYLKDRAIGDWDMIASDEDAEYDQVYTIDISDLGPTVAMPGKLDDTVPVEKLIGTKFNKAFVGTCTNGRLEDIATIAKILRGKQVHRDVNMILVPASQTVYLQALREGYIETLIEAGVAVDTPSCAACAGIHTGVAGDGDIVLSAGNRNMTGRMGSKKAEIYLTSPSVVAASALTAVVTDPRTLSV</sequence>
<dbReference type="UniPathway" id="UPA00048">
    <property type="reaction ID" value="UER00071"/>
</dbReference>
<dbReference type="CDD" id="cd01583">
    <property type="entry name" value="IPMI"/>
    <property type="match status" value="1"/>
</dbReference>
<evidence type="ECO:0000256" key="6">
    <source>
        <dbReference type="ARBA" id="ARBA00023239"/>
    </source>
</evidence>
<comment type="subunit">
    <text evidence="8">Heterodimer of LeuC and LeuD.</text>
</comment>
<keyword evidence="7 8" id="KW-0100">Branched-chain amino acid biosynthesis</keyword>
<feature type="binding site" evidence="8">
    <location>
        <position position="361"/>
    </location>
    <ligand>
        <name>[4Fe-4S] cluster</name>
        <dbReference type="ChEBI" id="CHEBI:49883"/>
    </ligand>
</feature>
<evidence type="ECO:0000313" key="10">
    <source>
        <dbReference type="EMBL" id="RKR15223.1"/>
    </source>
</evidence>
<dbReference type="PANTHER" id="PTHR43822">
    <property type="entry name" value="HOMOACONITASE, MITOCHONDRIAL-RELATED"/>
    <property type="match status" value="1"/>
</dbReference>
<keyword evidence="3 8" id="KW-0479">Metal-binding</keyword>
<dbReference type="GO" id="GO:0009098">
    <property type="term" value="P:L-leucine biosynthetic process"/>
    <property type="evidence" value="ECO:0007669"/>
    <property type="project" value="UniProtKB-UniRule"/>
</dbReference>
<comment type="caution">
    <text evidence="10">The sequence shown here is derived from an EMBL/GenBank/DDBJ whole genome shotgun (WGS) entry which is preliminary data.</text>
</comment>
<evidence type="ECO:0000256" key="3">
    <source>
        <dbReference type="ARBA" id="ARBA00022723"/>
    </source>
</evidence>
<keyword evidence="11" id="KW-1185">Reference proteome</keyword>
<evidence type="ECO:0000256" key="4">
    <source>
        <dbReference type="ARBA" id="ARBA00023004"/>
    </source>
</evidence>
<evidence type="ECO:0000256" key="8">
    <source>
        <dbReference type="HAMAP-Rule" id="MF_01027"/>
    </source>
</evidence>
<dbReference type="GO" id="GO:0046872">
    <property type="term" value="F:metal ion binding"/>
    <property type="evidence" value="ECO:0007669"/>
    <property type="project" value="UniProtKB-KW"/>
</dbReference>
<dbReference type="GO" id="GO:0003861">
    <property type="term" value="F:3-isopropylmalate dehydratase activity"/>
    <property type="evidence" value="ECO:0007669"/>
    <property type="project" value="UniProtKB-UniRule"/>
</dbReference>
<name>A0A495EFB7_9FLAO</name>
<accession>A0A495EFB7</accession>
<dbReference type="InterPro" id="IPR001030">
    <property type="entry name" value="Acoase/IPM_deHydtase_lsu_aba"/>
</dbReference>
<gene>
    <name evidence="8" type="primary">leuC</name>
    <name evidence="10" type="ORF">CLV91_1305</name>
</gene>
<dbReference type="InterPro" id="IPR036008">
    <property type="entry name" value="Aconitase_4Fe-4S_dom"/>
</dbReference>
<dbReference type="InterPro" id="IPR015931">
    <property type="entry name" value="Acnase/IPM_dHydase_lsu_aba_1/3"/>
</dbReference>
<evidence type="ECO:0000256" key="1">
    <source>
        <dbReference type="ARBA" id="ARBA00022430"/>
    </source>
</evidence>
<evidence type="ECO:0000256" key="2">
    <source>
        <dbReference type="ARBA" id="ARBA00022485"/>
    </source>
</evidence>
<organism evidence="10 11">
    <name type="scientific">Maribacter vaceletii</name>
    <dbReference type="NCBI Taxonomy" id="1206816"/>
    <lineage>
        <taxon>Bacteria</taxon>
        <taxon>Pseudomonadati</taxon>
        <taxon>Bacteroidota</taxon>
        <taxon>Flavobacteriia</taxon>
        <taxon>Flavobacteriales</taxon>
        <taxon>Flavobacteriaceae</taxon>
        <taxon>Maribacter</taxon>
    </lineage>
</organism>
<dbReference type="PRINTS" id="PR00415">
    <property type="entry name" value="ACONITASE"/>
</dbReference>
<dbReference type="Pfam" id="PF00330">
    <property type="entry name" value="Aconitase"/>
    <property type="match status" value="1"/>
</dbReference>
<feature type="binding site" evidence="8">
    <location>
        <position position="301"/>
    </location>
    <ligand>
        <name>[4Fe-4S] cluster</name>
        <dbReference type="ChEBI" id="CHEBI:49883"/>
    </ligand>
</feature>
<comment type="catalytic activity">
    <reaction evidence="8">
        <text>(2R,3S)-3-isopropylmalate = (2S)-2-isopropylmalate</text>
        <dbReference type="Rhea" id="RHEA:32287"/>
        <dbReference type="ChEBI" id="CHEBI:1178"/>
        <dbReference type="ChEBI" id="CHEBI:35121"/>
        <dbReference type="EC" id="4.2.1.33"/>
    </reaction>
</comment>
<dbReference type="NCBIfam" id="TIGR01343">
    <property type="entry name" value="hacA_fam"/>
    <property type="match status" value="1"/>
</dbReference>
<comment type="function">
    <text evidence="8">Catalyzes the isomerization between 2-isopropylmalate and 3-isopropylmalate, via the formation of 2-isopropylmaleate.</text>
</comment>
<keyword evidence="6 8" id="KW-0456">Lyase</keyword>
<dbReference type="NCBIfam" id="TIGR02086">
    <property type="entry name" value="IPMI_arch"/>
    <property type="match status" value="1"/>
</dbReference>
<dbReference type="InterPro" id="IPR011826">
    <property type="entry name" value="HAcnase/IPMdehydase_lsu_prok"/>
</dbReference>
<dbReference type="InterPro" id="IPR006251">
    <property type="entry name" value="Homoacnase/IPMdehydase_lsu"/>
</dbReference>
<keyword evidence="2 8" id="KW-0004">4Fe-4S</keyword>
<feature type="binding site" evidence="8">
    <location>
        <position position="364"/>
    </location>
    <ligand>
        <name>[4Fe-4S] cluster</name>
        <dbReference type="ChEBI" id="CHEBI:49883"/>
    </ligand>
</feature>
<dbReference type="Gene3D" id="3.30.499.10">
    <property type="entry name" value="Aconitase, domain 3"/>
    <property type="match status" value="2"/>
</dbReference>
<feature type="domain" description="Aconitase/3-isopropylmalate dehydratase large subunit alpha/beta/alpha" evidence="9">
    <location>
        <begin position="27"/>
        <end position="411"/>
    </location>
</feature>
<comment type="similarity">
    <text evidence="8">Belongs to the aconitase/IPM isomerase family. LeuC type 2 subfamily.</text>
</comment>
<keyword evidence="5 8" id="KW-0411">Iron-sulfur</keyword>
<dbReference type="EC" id="4.2.1.33" evidence="8"/>
<dbReference type="EMBL" id="RBIQ01000007">
    <property type="protein sequence ID" value="RKR15223.1"/>
    <property type="molecule type" value="Genomic_DNA"/>
</dbReference>
<dbReference type="InterPro" id="IPR033941">
    <property type="entry name" value="IPMI_cat"/>
</dbReference>
<protein>
    <recommendedName>
        <fullName evidence="8">3-isopropylmalate dehydratase large subunit</fullName>
        <ecNumber evidence="8">4.2.1.33</ecNumber>
    </recommendedName>
    <alternativeName>
        <fullName evidence="8">Alpha-IPM isomerase</fullName>
        <shortName evidence="8">IPMI</shortName>
    </alternativeName>
    <alternativeName>
        <fullName evidence="8">Isopropylmalate isomerase</fullName>
    </alternativeName>
</protein>
<reference evidence="10 11" key="1">
    <citation type="submission" date="2018-10" db="EMBL/GenBank/DDBJ databases">
        <title>Genomic Encyclopedia of Archaeal and Bacterial Type Strains, Phase II (KMG-II): from individual species to whole genera.</title>
        <authorList>
            <person name="Goeker M."/>
        </authorList>
    </citation>
    <scope>NUCLEOTIDE SEQUENCE [LARGE SCALE GENOMIC DNA]</scope>
    <source>
        <strain evidence="10 11">DSM 25230</strain>
    </source>
</reference>
<evidence type="ECO:0000313" key="11">
    <source>
        <dbReference type="Proteomes" id="UP000269412"/>
    </source>
</evidence>
<dbReference type="NCBIfam" id="NF001614">
    <property type="entry name" value="PRK00402.1"/>
    <property type="match status" value="1"/>
</dbReference>
<dbReference type="GO" id="GO:0051539">
    <property type="term" value="F:4 iron, 4 sulfur cluster binding"/>
    <property type="evidence" value="ECO:0007669"/>
    <property type="project" value="UniProtKB-KW"/>
</dbReference>
<dbReference type="OrthoDB" id="9764318at2"/>
<dbReference type="PANTHER" id="PTHR43822:SF2">
    <property type="entry name" value="HOMOACONITASE, MITOCHONDRIAL"/>
    <property type="match status" value="1"/>
</dbReference>